<dbReference type="RefSeq" id="XP_007870068.1">
    <property type="nucleotide sequence ID" value="XM_007871877.1"/>
</dbReference>
<organism evidence="2 3">
    <name type="scientific">Gloeophyllum trabeum (strain ATCC 11539 / FP-39264 / Madison 617)</name>
    <name type="common">Brown rot fungus</name>
    <dbReference type="NCBI Taxonomy" id="670483"/>
    <lineage>
        <taxon>Eukaryota</taxon>
        <taxon>Fungi</taxon>
        <taxon>Dikarya</taxon>
        <taxon>Basidiomycota</taxon>
        <taxon>Agaricomycotina</taxon>
        <taxon>Agaricomycetes</taxon>
        <taxon>Gloeophyllales</taxon>
        <taxon>Gloeophyllaceae</taxon>
        <taxon>Gloeophyllum</taxon>
    </lineage>
</organism>
<evidence type="ECO:0000256" key="1">
    <source>
        <dbReference type="SAM" id="MobiDB-lite"/>
    </source>
</evidence>
<feature type="compositionally biased region" description="Low complexity" evidence="1">
    <location>
        <begin position="190"/>
        <end position="200"/>
    </location>
</feature>
<keyword evidence="3" id="KW-1185">Reference proteome</keyword>
<dbReference type="Proteomes" id="UP000030669">
    <property type="component" value="Unassembled WGS sequence"/>
</dbReference>
<dbReference type="eggNOG" id="ENOG502T0AC">
    <property type="taxonomic scope" value="Eukaryota"/>
</dbReference>
<dbReference type="KEGG" id="gtr:GLOTRDRAFT_96345"/>
<accession>S7PVG5</accession>
<proteinExistence type="predicted"/>
<evidence type="ECO:0000313" key="3">
    <source>
        <dbReference type="Proteomes" id="UP000030669"/>
    </source>
</evidence>
<reference evidence="2 3" key="1">
    <citation type="journal article" date="2012" name="Science">
        <title>The Paleozoic origin of enzymatic lignin decomposition reconstructed from 31 fungal genomes.</title>
        <authorList>
            <person name="Floudas D."/>
            <person name="Binder M."/>
            <person name="Riley R."/>
            <person name="Barry K."/>
            <person name="Blanchette R.A."/>
            <person name="Henrissat B."/>
            <person name="Martinez A.T."/>
            <person name="Otillar R."/>
            <person name="Spatafora J.W."/>
            <person name="Yadav J.S."/>
            <person name="Aerts A."/>
            <person name="Benoit I."/>
            <person name="Boyd A."/>
            <person name="Carlson A."/>
            <person name="Copeland A."/>
            <person name="Coutinho P.M."/>
            <person name="de Vries R.P."/>
            <person name="Ferreira P."/>
            <person name="Findley K."/>
            <person name="Foster B."/>
            <person name="Gaskell J."/>
            <person name="Glotzer D."/>
            <person name="Gorecki P."/>
            <person name="Heitman J."/>
            <person name="Hesse C."/>
            <person name="Hori C."/>
            <person name="Igarashi K."/>
            <person name="Jurgens J.A."/>
            <person name="Kallen N."/>
            <person name="Kersten P."/>
            <person name="Kohler A."/>
            <person name="Kuees U."/>
            <person name="Kumar T.K.A."/>
            <person name="Kuo A."/>
            <person name="LaButti K."/>
            <person name="Larrondo L.F."/>
            <person name="Lindquist E."/>
            <person name="Ling A."/>
            <person name="Lombard V."/>
            <person name="Lucas S."/>
            <person name="Lundell T."/>
            <person name="Martin R."/>
            <person name="McLaughlin D.J."/>
            <person name="Morgenstern I."/>
            <person name="Morin E."/>
            <person name="Murat C."/>
            <person name="Nagy L.G."/>
            <person name="Nolan M."/>
            <person name="Ohm R.A."/>
            <person name="Patyshakuliyeva A."/>
            <person name="Rokas A."/>
            <person name="Ruiz-Duenas F.J."/>
            <person name="Sabat G."/>
            <person name="Salamov A."/>
            <person name="Samejima M."/>
            <person name="Schmutz J."/>
            <person name="Slot J.C."/>
            <person name="St John F."/>
            <person name="Stenlid J."/>
            <person name="Sun H."/>
            <person name="Sun S."/>
            <person name="Syed K."/>
            <person name="Tsang A."/>
            <person name="Wiebenga A."/>
            <person name="Young D."/>
            <person name="Pisabarro A."/>
            <person name="Eastwood D.C."/>
            <person name="Martin F."/>
            <person name="Cullen D."/>
            <person name="Grigoriev I.V."/>
            <person name="Hibbett D.S."/>
        </authorList>
    </citation>
    <scope>NUCLEOTIDE SEQUENCE [LARGE SCALE GENOMIC DNA]</scope>
    <source>
        <strain evidence="2 3">ATCC 11539</strain>
    </source>
</reference>
<protein>
    <submittedName>
        <fullName evidence="2">Uncharacterized protein</fullName>
    </submittedName>
</protein>
<sequence length="548" mass="60374">MLLQYCLMTSTSPAPSRPAPRLPRIRNSARRTCVVSFKLETADSERGCWHVAASLSVSEQHKPDKHGYSIDKRPRAASIVIRNVQESTAPRPRRQSKAKISYIIFERTHLLLWSLEVQGVDPGGKWTEIKRWPSYEAKFHPTGEQVSALRLEERLVMKPTTPRRPFTPVKRLLNCFKPKPTVNLGKRSRSLSCSSTHSPSPLARKSKAKTKAKPSSMLMPCPFHPTPVVQSCVAVESDSPISGSVIITTFPVPPFCCHAHLHSMDREQLRSVAQTINSRLPLALGIDTTASRTDTQIRRDIEVFVGLRKPEDDGGEPRVPGAPKAIRSRTVTMGPPPGVPPSGCRRRQLASPKSPLAGRRGSRAFSMALGSPMLDILEEEDDEDGTMLTIHNRKSVKRRKLGLEDPGTPTPVRRAAMKQRVVSHGGGSVRPNVAGRTRSKTVPDVRAEAQPTGERPVFKFDPSFVNCAPRYRPRRRAQQEKTSGLASPRAYTTDSLSGLASPLESGSSSPVACSTPHRRGKLADASFDLDGMEDSDSDEEFFDSLSEL</sequence>
<feature type="region of interest" description="Disordered" evidence="1">
    <location>
        <begin position="308"/>
        <end position="360"/>
    </location>
</feature>
<evidence type="ECO:0000313" key="2">
    <source>
        <dbReference type="EMBL" id="EPQ51626.1"/>
    </source>
</evidence>
<feature type="compositionally biased region" description="Polar residues" evidence="1">
    <location>
        <begin position="480"/>
        <end position="512"/>
    </location>
</feature>
<feature type="region of interest" description="Disordered" evidence="1">
    <location>
        <begin position="469"/>
        <end position="548"/>
    </location>
</feature>
<feature type="compositionally biased region" description="Acidic residues" evidence="1">
    <location>
        <begin position="530"/>
        <end position="542"/>
    </location>
</feature>
<dbReference type="EMBL" id="KB469310">
    <property type="protein sequence ID" value="EPQ51626.1"/>
    <property type="molecule type" value="Genomic_DNA"/>
</dbReference>
<dbReference type="HOGENOM" id="CLU_496999_0_0_1"/>
<name>S7PVG5_GLOTA</name>
<dbReference type="OrthoDB" id="3061698at2759"/>
<dbReference type="AlphaFoldDB" id="S7PVG5"/>
<dbReference type="GeneID" id="19309829"/>
<feature type="region of interest" description="Disordered" evidence="1">
    <location>
        <begin position="420"/>
        <end position="457"/>
    </location>
</feature>
<gene>
    <name evidence="2" type="ORF">GLOTRDRAFT_96345</name>
</gene>
<feature type="region of interest" description="Disordered" evidence="1">
    <location>
        <begin position="184"/>
        <end position="219"/>
    </location>
</feature>